<dbReference type="STRING" id="2200.GCA_001571405_01346"/>
<dbReference type="SUPFAM" id="SSF53720">
    <property type="entry name" value="ALDH-like"/>
    <property type="match status" value="1"/>
</dbReference>
<feature type="active site" evidence="3">
    <location>
        <position position="248"/>
    </location>
</feature>
<dbReference type="InterPro" id="IPR016163">
    <property type="entry name" value="Ald_DH_C"/>
</dbReference>
<protein>
    <submittedName>
        <fullName evidence="6">Acyl-CoA reductase</fullName>
    </submittedName>
</protein>
<dbReference type="AlphaFoldDB" id="A0A1G8ZII9"/>
<keyword evidence="2 4" id="KW-0560">Oxidoreductase</keyword>
<dbReference type="InterPro" id="IPR016162">
    <property type="entry name" value="Ald_DH_N"/>
</dbReference>
<dbReference type="InterPro" id="IPR015590">
    <property type="entry name" value="Aldehyde_DH_dom"/>
</dbReference>
<dbReference type="CDD" id="cd07147">
    <property type="entry name" value="ALDH_F21_RNP123"/>
    <property type="match status" value="1"/>
</dbReference>
<keyword evidence="7" id="KW-1185">Reference proteome</keyword>
<dbReference type="Proteomes" id="UP000326500">
    <property type="component" value="Unassembled WGS sequence"/>
</dbReference>
<accession>A0A1G8ZII9</accession>
<evidence type="ECO:0000313" key="7">
    <source>
        <dbReference type="Proteomes" id="UP000326500"/>
    </source>
</evidence>
<evidence type="ECO:0000256" key="1">
    <source>
        <dbReference type="ARBA" id="ARBA00009986"/>
    </source>
</evidence>
<dbReference type="PANTHER" id="PTHR42991">
    <property type="entry name" value="ALDEHYDE DEHYDROGENASE"/>
    <property type="match status" value="1"/>
</dbReference>
<organism evidence="6 7">
    <name type="scientific">Methanoculleus thermophilus</name>
    <dbReference type="NCBI Taxonomy" id="2200"/>
    <lineage>
        <taxon>Archaea</taxon>
        <taxon>Methanobacteriati</taxon>
        <taxon>Methanobacteriota</taxon>
        <taxon>Stenosarchaea group</taxon>
        <taxon>Methanomicrobia</taxon>
        <taxon>Methanomicrobiales</taxon>
        <taxon>Methanomicrobiaceae</taxon>
        <taxon>Methanoculleus</taxon>
    </lineage>
</organism>
<sequence>MIEPRGFLIGGEWRTNNDILDVRFPYTGEVAGRVCLAGSEDIEDALCSAERGFSVTRRLPAHRRSEILYALADLIRERAADLARTIVLEAGKTRALAESEVVRAQETIEVSAEEARRIDGTILPLDWNVAGEGRIGCLRRFPLGPVLAITPFNFPLNLACHKLGPAIAAGNSVILKPASATPISSLMLGEMALEAGFPAEALSVVPCRTDLAERMVRDDRIACVSFTGSSAVGWHLRSIAGRKRVGLELGGNAAVIVHEDADIPFAVDRIVAGGFSNAGQACISVQRVYLHQPIYEEALGLLVERTRALTVGDPRELKTDVGPMISESAAETAFAKVEDAIAGGAKVLAGGTRDGPLFEPTVLVETTPDMAVNRTEVFAPVVTVTPYETFEEALALANDSEYGLQAGIFTHDSRRIAQAFAELRVGGLVVNDVSTFRMDHAPYGGVRGSGIGREGPKYAIEEMTEERMMIFSP</sequence>
<gene>
    <name evidence="6" type="ORF">SAMN04488571_104208</name>
</gene>
<evidence type="ECO:0000256" key="2">
    <source>
        <dbReference type="ARBA" id="ARBA00023002"/>
    </source>
</evidence>
<evidence type="ECO:0000256" key="3">
    <source>
        <dbReference type="PROSITE-ProRule" id="PRU10007"/>
    </source>
</evidence>
<dbReference type="InterPro" id="IPR016161">
    <property type="entry name" value="Ald_DH/histidinol_DH"/>
</dbReference>
<dbReference type="OrthoDB" id="6342at2157"/>
<reference evidence="6 7" key="1">
    <citation type="submission" date="2016-10" db="EMBL/GenBank/DDBJ databases">
        <authorList>
            <person name="Varghese N."/>
            <person name="Submissions S."/>
        </authorList>
    </citation>
    <scope>NUCLEOTIDE SEQUENCE [LARGE SCALE GENOMIC DNA]</scope>
    <source>
        <strain evidence="6 7">DSM 2373</strain>
    </source>
</reference>
<dbReference type="InterPro" id="IPR051020">
    <property type="entry name" value="ALDH-related_metabolic_enz"/>
</dbReference>
<dbReference type="PROSITE" id="PS00687">
    <property type="entry name" value="ALDEHYDE_DEHYDR_GLU"/>
    <property type="match status" value="1"/>
</dbReference>
<evidence type="ECO:0000259" key="5">
    <source>
        <dbReference type="Pfam" id="PF00171"/>
    </source>
</evidence>
<dbReference type="RefSeq" id="WP_066957319.1">
    <property type="nucleotide sequence ID" value="NZ_BCNX01000007.1"/>
</dbReference>
<comment type="similarity">
    <text evidence="1 4">Belongs to the aldehyde dehydrogenase family.</text>
</comment>
<dbReference type="PANTHER" id="PTHR42991:SF1">
    <property type="entry name" value="ALDEHYDE DEHYDROGENASE"/>
    <property type="match status" value="1"/>
</dbReference>
<dbReference type="InterPro" id="IPR029510">
    <property type="entry name" value="Ald_DH_CS_GLU"/>
</dbReference>
<name>A0A1G8ZII9_9EURY</name>
<dbReference type="Pfam" id="PF00171">
    <property type="entry name" value="Aldedh"/>
    <property type="match status" value="1"/>
</dbReference>
<dbReference type="Gene3D" id="3.40.309.10">
    <property type="entry name" value="Aldehyde Dehydrogenase, Chain A, domain 2"/>
    <property type="match status" value="1"/>
</dbReference>
<evidence type="ECO:0000313" key="6">
    <source>
        <dbReference type="EMBL" id="SDK14942.1"/>
    </source>
</evidence>
<dbReference type="GO" id="GO:0008911">
    <property type="term" value="F:lactaldehyde dehydrogenase (NAD+) activity"/>
    <property type="evidence" value="ECO:0007669"/>
    <property type="project" value="TreeGrafter"/>
</dbReference>
<dbReference type="Gene3D" id="3.40.605.10">
    <property type="entry name" value="Aldehyde Dehydrogenase, Chain A, domain 1"/>
    <property type="match status" value="1"/>
</dbReference>
<proteinExistence type="inferred from homology"/>
<evidence type="ECO:0000256" key="4">
    <source>
        <dbReference type="RuleBase" id="RU003345"/>
    </source>
</evidence>
<feature type="domain" description="Aldehyde dehydrogenase" evidence="5">
    <location>
        <begin position="18"/>
        <end position="467"/>
    </location>
</feature>
<dbReference type="EMBL" id="FNFT01000004">
    <property type="protein sequence ID" value="SDK14942.1"/>
    <property type="molecule type" value="Genomic_DNA"/>
</dbReference>